<sequence>MTAEPHVESDRPLGAGDWSDGVPVLNRFADVADASHYMPLPDDWEIGLSDVVNSTGAIADGRYKAVNLAGAGTISAVSNALGGVLPLFVFEGDGAHFVVPPAKAAAARDALSRAAGWAQRDLGLELRAGMTTVAEVRAAGHDVRAAYWQASPNIRYAMFAGGGIEWAEARMRAGENVIAAASADRDPDLTGLSCQWGAILPRRGTILSLIVKKLPGADDARFAEVASAAVTILEETGSVSPVPPGGPPVRWPLLANGFQARIARSGWPLWWRQIYVFFATVPIWMILKFGMRLGSFDAMRYRREVAANTDFRKFDDGLMMTVDCPAEAVERLRTLLDEAAGEGLVRYGMHTQDEALMTCIVPSALAPDHMHFVDGAGGGYASAAGMLKAGMRNG</sequence>
<dbReference type="Pfam" id="PF11294">
    <property type="entry name" value="DUF3095"/>
    <property type="match status" value="1"/>
</dbReference>
<gene>
    <name evidence="2" type="ORF">OCH7691_01642</name>
</gene>
<dbReference type="RefSeq" id="WP_176244968.1">
    <property type="nucleotide sequence ID" value="NZ_FWFR01000001.1"/>
</dbReference>
<keyword evidence="3" id="KW-1185">Reference proteome</keyword>
<evidence type="ECO:0000313" key="3">
    <source>
        <dbReference type="Proteomes" id="UP000193200"/>
    </source>
</evidence>
<keyword evidence="1" id="KW-0812">Transmembrane</keyword>
<keyword evidence="1" id="KW-1133">Transmembrane helix</keyword>
<evidence type="ECO:0000313" key="2">
    <source>
        <dbReference type="EMBL" id="SLN39380.1"/>
    </source>
</evidence>
<dbReference type="AlphaFoldDB" id="A0A1Y5SJW2"/>
<evidence type="ECO:0000256" key="1">
    <source>
        <dbReference type="SAM" id="Phobius"/>
    </source>
</evidence>
<keyword evidence="1" id="KW-0472">Membrane</keyword>
<accession>A0A1Y5SJW2</accession>
<feature type="transmembrane region" description="Helical" evidence="1">
    <location>
        <begin position="269"/>
        <end position="287"/>
    </location>
</feature>
<dbReference type="InterPro" id="IPR021445">
    <property type="entry name" value="DUF3095"/>
</dbReference>
<organism evidence="2 3">
    <name type="scientific">Oceanibacterium hippocampi</name>
    <dbReference type="NCBI Taxonomy" id="745714"/>
    <lineage>
        <taxon>Bacteria</taxon>
        <taxon>Pseudomonadati</taxon>
        <taxon>Pseudomonadota</taxon>
        <taxon>Alphaproteobacteria</taxon>
        <taxon>Sneathiellales</taxon>
        <taxon>Sneathiellaceae</taxon>
        <taxon>Oceanibacterium</taxon>
    </lineage>
</organism>
<reference evidence="2 3" key="1">
    <citation type="submission" date="2017-03" db="EMBL/GenBank/DDBJ databases">
        <authorList>
            <person name="Afonso C.L."/>
            <person name="Miller P.J."/>
            <person name="Scott M.A."/>
            <person name="Spackman E."/>
            <person name="Goraichik I."/>
            <person name="Dimitrov K.M."/>
            <person name="Suarez D.L."/>
            <person name="Swayne D.E."/>
        </authorList>
    </citation>
    <scope>NUCLEOTIDE SEQUENCE [LARGE SCALE GENOMIC DNA]</scope>
    <source>
        <strain evidence="2 3">CECT 7691</strain>
    </source>
</reference>
<proteinExistence type="predicted"/>
<name>A0A1Y5SJW2_9PROT</name>
<evidence type="ECO:0008006" key="4">
    <source>
        <dbReference type="Google" id="ProtNLM"/>
    </source>
</evidence>
<dbReference type="EMBL" id="FWFR01000001">
    <property type="protein sequence ID" value="SLN39380.1"/>
    <property type="molecule type" value="Genomic_DNA"/>
</dbReference>
<dbReference type="Proteomes" id="UP000193200">
    <property type="component" value="Unassembled WGS sequence"/>
</dbReference>
<protein>
    <recommendedName>
        <fullName evidence="4">DUF3095 domain-containing protein</fullName>
    </recommendedName>
</protein>
<dbReference type="InParanoid" id="A0A1Y5SJW2"/>